<keyword evidence="2" id="KW-1185">Reference proteome</keyword>
<protein>
    <submittedName>
        <fullName evidence="1">GIY-YIG nuclease family protein</fullName>
    </submittedName>
</protein>
<reference evidence="1 2" key="1">
    <citation type="submission" date="2018-11" db="EMBL/GenBank/DDBJ databases">
        <title>Gemmobacter sp. nov., YIM 102744-1 draft genome.</title>
        <authorList>
            <person name="Li G."/>
            <person name="Jiang Y."/>
        </authorList>
    </citation>
    <scope>NUCLEOTIDE SEQUENCE [LARGE SCALE GENOMIC DNA]</scope>
    <source>
        <strain evidence="1 2">YIM 102744-1</strain>
    </source>
</reference>
<accession>A0A3P3DUG3</accession>
<dbReference type="AlphaFoldDB" id="A0A3P3DUG3"/>
<proteinExistence type="predicted"/>
<dbReference type="RefSeq" id="WP_124963740.1">
    <property type="nucleotide sequence ID" value="NZ_RRAZ01000004.1"/>
</dbReference>
<evidence type="ECO:0000313" key="2">
    <source>
        <dbReference type="Proteomes" id="UP000282125"/>
    </source>
</evidence>
<name>A0A3P3DUG3_9RHOB</name>
<dbReference type="Proteomes" id="UP000282125">
    <property type="component" value="Unassembled WGS sequence"/>
</dbReference>
<sequence length="359" mass="38600">MSAHGRSVRLFLDNGKVTGLVTAEIMNWTGIILTGPRALLPLAVKQYPLACTGVYLLRGDSDESGLPQIYVGETDDFARRMTEHEPKPNMEFWTHFTLIFSKDPYLTKAHVTWLEAELISGLREARLCTLSNGNDGRPAKLPAADLADMRTFFEEVRLLLPVIGFDLLRMPLAAPPAQGTGTNPSGPAQTTNLPQTETDIATLSLIMRSNTMGIAGKALETADEFVVLADSIGTLQMLESFSPALRLRRVQALETGLITPVGQTHFRLTGNMSFKSPSAASQFLWGTSRNGKTDWLPADSGTPYGTSKSLQRGGLAKSAEGAALPVGDAPAVSSCAARIETACSDETPAPFPPERTTPI</sequence>
<dbReference type="EMBL" id="RRAZ01000004">
    <property type="protein sequence ID" value="RRH77386.1"/>
    <property type="molecule type" value="Genomic_DNA"/>
</dbReference>
<dbReference type="OrthoDB" id="2656488at2"/>
<gene>
    <name evidence="1" type="ORF">EG244_04115</name>
</gene>
<organism evidence="1 2">
    <name type="scientific">Falsigemmobacter faecalis</name>
    <dbReference type="NCBI Taxonomy" id="2488730"/>
    <lineage>
        <taxon>Bacteria</taxon>
        <taxon>Pseudomonadati</taxon>
        <taxon>Pseudomonadota</taxon>
        <taxon>Alphaproteobacteria</taxon>
        <taxon>Rhodobacterales</taxon>
        <taxon>Paracoccaceae</taxon>
        <taxon>Falsigemmobacter</taxon>
    </lineage>
</organism>
<dbReference type="CDD" id="cd10447">
    <property type="entry name" value="GIY-YIG_unchar_2"/>
    <property type="match status" value="1"/>
</dbReference>
<comment type="caution">
    <text evidence="1">The sequence shown here is derived from an EMBL/GenBank/DDBJ whole genome shotgun (WGS) entry which is preliminary data.</text>
</comment>
<evidence type="ECO:0000313" key="1">
    <source>
        <dbReference type="EMBL" id="RRH77386.1"/>
    </source>
</evidence>